<sequence>MVAIESGALQMLGVSSLSVRYILGRAGVGKTHYIFEEIKKKLEENSGEKLILLVPEQYTLQAERDLLKSLDTLGIMGVEVLSISRLGKRVLNETGGKNKTFINKQGKNMVLKRIINEKAGELTIYSRACRQQGFIENMADLITELKQQDITPELLLEKRVFSDDTALEQKLHDIGLIYQYFNSYMQDRYIDMEDHINLLIKKIKDSSMLLHARVWIDSFTTFSSQSLRVIEEIMVLANETTISLTIDTNPDVRDAQIFDLSWFTIRKIRDIAGKRGLKQEMVSIGGHAELEEKQPALVYLERELYAYPFNLYEDECPQIQIFAARSISNEVEHLAAEVVELVREKGYRYRDIAVVCNNMETYGRLIKRAFANYDIPLFMDEKREIMGNPIVELILSVLEIARGRYRYEDVFRYLKTGFAGIGWDECDILENYVLANGIRGKDWKSPFTRGKEPDLPMLNRWRESIVMPLEKLEEMGRGKKTAREISQALLGFFELIDLPNEIENWADTLGDNAYYEMQSESRQIWNLVMLMLEQIMELLGEQVTGLKEYQQILEAGLQSYEMGIIPTTVDQVLVGSIQRSKSHDIQALFVIGVNDGILPAGSWPEGVFTEEEKSWLKGQGLEVGLSRELKTAEENYLIYSAITKPSRLLRLSYACSDMESRALRPSLLIARFRQLFSRLSISHDLIEDQEIDRKMISTPKSTYKYLVDNLRNHLDGRNVDEIWWDVYSWYRDNYSWQDKNRAVMSGFFHDNQPGSLSGNKARHIYEGHLRTSVSRLEQYINCPFAHFMHYGLKPEKRVLYEIAVPDIGDILHKTMQGLSRELYREKLSWREIDRVTCDNIVNKVSEEILPNYYQGIFESSSRYRYMCQRLKRISRRAAWTLTAHLQKGAFSFLGHEMRFGNHEYCDFPALEVELADGEIVYIEGRIDRVDVLDEDDAAYVKIIDYKSSDHSLKLSDIYYGLNLQLIIYLAAVMHGLQSRGEKTVRPGGIFYFKLDDPLIEAGEELDQEAIETAINKKLKMTGLAVADARIVRQMDLEFATASDVVPVRIKQNGDFYSDASVLEEEWFEKLLQYALQRVGEAAEEMLGGCIKIEPTKSGLHTSCTYCDYKSICQFDQLLENNSYKVIPVSSDEELIKRINSPSQEDEGIV</sequence>
<evidence type="ECO:0000313" key="15">
    <source>
        <dbReference type="EMBL" id="KUG03977.1"/>
    </source>
</evidence>
<keyword evidence="8" id="KW-0269">Exonuclease</keyword>
<evidence type="ECO:0000256" key="7">
    <source>
        <dbReference type="ARBA" id="ARBA00022806"/>
    </source>
</evidence>
<evidence type="ECO:0000256" key="6">
    <source>
        <dbReference type="ARBA" id="ARBA00022801"/>
    </source>
</evidence>
<dbReference type="InterPro" id="IPR014140">
    <property type="entry name" value="DNA_helicase_suAddB"/>
</dbReference>
<dbReference type="GO" id="GO:0004527">
    <property type="term" value="F:exonuclease activity"/>
    <property type="evidence" value="ECO:0007669"/>
    <property type="project" value="UniProtKB-KW"/>
</dbReference>
<keyword evidence="12" id="KW-0238">DNA-binding</keyword>
<dbReference type="GO" id="GO:0003677">
    <property type="term" value="F:DNA binding"/>
    <property type="evidence" value="ECO:0007669"/>
    <property type="project" value="UniProtKB-KW"/>
</dbReference>
<dbReference type="Gene3D" id="6.10.140.1030">
    <property type="match status" value="1"/>
</dbReference>
<evidence type="ECO:0000256" key="3">
    <source>
        <dbReference type="ARBA" id="ARBA00022723"/>
    </source>
</evidence>
<dbReference type="SUPFAM" id="SSF52540">
    <property type="entry name" value="P-loop containing nucleoside triphosphate hydrolases"/>
    <property type="match status" value="1"/>
</dbReference>
<gene>
    <name evidence="15" type="ORF">ASZ90_018640</name>
</gene>
<evidence type="ECO:0000256" key="8">
    <source>
        <dbReference type="ARBA" id="ARBA00022839"/>
    </source>
</evidence>
<evidence type="ECO:0000256" key="5">
    <source>
        <dbReference type="ARBA" id="ARBA00022763"/>
    </source>
</evidence>
<dbReference type="NCBIfam" id="TIGR02773">
    <property type="entry name" value="addB_Gpos"/>
    <property type="match status" value="1"/>
</dbReference>
<dbReference type="AlphaFoldDB" id="A0A0W8E671"/>
<dbReference type="Pfam" id="PF21445">
    <property type="entry name" value="ADDB_N"/>
    <property type="match status" value="1"/>
</dbReference>
<keyword evidence="3" id="KW-0479">Metal-binding</keyword>
<dbReference type="EMBL" id="LNQE01001864">
    <property type="protein sequence ID" value="KUG03977.1"/>
    <property type="molecule type" value="Genomic_DNA"/>
</dbReference>
<keyword evidence="2" id="KW-0540">Nuclease</keyword>
<keyword evidence="7" id="KW-0347">Helicase</keyword>
<dbReference type="InterPro" id="IPR027417">
    <property type="entry name" value="P-loop_NTPase"/>
</dbReference>
<organism evidence="15">
    <name type="scientific">hydrocarbon metagenome</name>
    <dbReference type="NCBI Taxonomy" id="938273"/>
    <lineage>
        <taxon>unclassified sequences</taxon>
        <taxon>metagenomes</taxon>
        <taxon>ecological metagenomes</taxon>
    </lineage>
</organism>
<accession>A0A0W8E671</accession>
<dbReference type="InterPro" id="IPR014017">
    <property type="entry name" value="DNA_helicase_UvrD-like_C"/>
</dbReference>
<keyword evidence="4" id="KW-0547">Nucleotide-binding</keyword>
<dbReference type="InterPro" id="IPR011604">
    <property type="entry name" value="PDDEXK-like_dom_sf"/>
</dbReference>
<dbReference type="Gene3D" id="3.40.50.300">
    <property type="entry name" value="P-loop containing nucleotide triphosphate hydrolases"/>
    <property type="match status" value="3"/>
</dbReference>
<keyword evidence="9" id="KW-0067">ATP-binding</keyword>
<evidence type="ECO:0000256" key="12">
    <source>
        <dbReference type="ARBA" id="ARBA00023125"/>
    </source>
</evidence>
<comment type="caution">
    <text evidence="15">The sequence shown here is derived from an EMBL/GenBank/DDBJ whole genome shotgun (WGS) entry which is preliminary data.</text>
</comment>
<dbReference type="GO" id="GO:0000724">
    <property type="term" value="P:double-strand break repair via homologous recombination"/>
    <property type="evidence" value="ECO:0007669"/>
    <property type="project" value="InterPro"/>
</dbReference>
<dbReference type="InterPro" id="IPR049035">
    <property type="entry name" value="ADDB_N"/>
</dbReference>
<protein>
    <submittedName>
        <fullName evidence="15">Atp-dependent nuclease, subunit b</fullName>
    </submittedName>
</protein>
<name>A0A0W8E671_9ZZZZ</name>
<dbReference type="InterPro" id="IPR038726">
    <property type="entry name" value="PDDEXK_AddAB-type"/>
</dbReference>
<proteinExistence type="predicted"/>
<dbReference type="GO" id="GO:0051539">
    <property type="term" value="F:4 iron, 4 sulfur cluster binding"/>
    <property type="evidence" value="ECO:0007669"/>
    <property type="project" value="UniProtKB-KW"/>
</dbReference>
<dbReference type="Pfam" id="PF13361">
    <property type="entry name" value="UvrD_C"/>
    <property type="match status" value="1"/>
</dbReference>
<keyword evidence="5" id="KW-0227">DNA damage</keyword>
<evidence type="ECO:0000256" key="13">
    <source>
        <dbReference type="ARBA" id="ARBA00023204"/>
    </source>
</evidence>
<evidence type="ECO:0000256" key="11">
    <source>
        <dbReference type="ARBA" id="ARBA00023014"/>
    </source>
</evidence>
<dbReference type="PANTHER" id="PTHR30591">
    <property type="entry name" value="RECBCD ENZYME SUBUNIT RECC"/>
    <property type="match status" value="1"/>
</dbReference>
<dbReference type="GO" id="GO:0046872">
    <property type="term" value="F:metal ion binding"/>
    <property type="evidence" value="ECO:0007669"/>
    <property type="project" value="UniProtKB-KW"/>
</dbReference>
<dbReference type="PROSITE" id="PS51217">
    <property type="entry name" value="UVRD_HELICASE_CTER"/>
    <property type="match status" value="1"/>
</dbReference>
<evidence type="ECO:0000256" key="1">
    <source>
        <dbReference type="ARBA" id="ARBA00022485"/>
    </source>
</evidence>
<evidence type="ECO:0000256" key="2">
    <source>
        <dbReference type="ARBA" id="ARBA00022722"/>
    </source>
</evidence>
<dbReference type="PANTHER" id="PTHR30591:SF1">
    <property type="entry name" value="RECBCD ENZYME SUBUNIT RECC"/>
    <property type="match status" value="1"/>
</dbReference>
<dbReference type="Gene3D" id="3.90.320.10">
    <property type="match status" value="1"/>
</dbReference>
<keyword evidence="10" id="KW-0408">Iron</keyword>
<keyword evidence="11" id="KW-0411">Iron-sulfur</keyword>
<evidence type="ECO:0000256" key="10">
    <source>
        <dbReference type="ARBA" id="ARBA00023004"/>
    </source>
</evidence>
<keyword evidence="13" id="KW-0234">DNA repair</keyword>
<evidence type="ECO:0000256" key="9">
    <source>
        <dbReference type="ARBA" id="ARBA00022840"/>
    </source>
</evidence>
<dbReference type="GO" id="GO:0005524">
    <property type="term" value="F:ATP binding"/>
    <property type="evidence" value="ECO:0007669"/>
    <property type="project" value="UniProtKB-KW"/>
</dbReference>
<evidence type="ECO:0000256" key="4">
    <source>
        <dbReference type="ARBA" id="ARBA00022741"/>
    </source>
</evidence>
<keyword evidence="1" id="KW-0004">4Fe-4S</keyword>
<reference evidence="15" key="1">
    <citation type="journal article" date="2015" name="Proc. Natl. Acad. Sci. U.S.A.">
        <title>Networks of energetic and metabolic interactions define dynamics in microbial communities.</title>
        <authorList>
            <person name="Embree M."/>
            <person name="Liu J.K."/>
            <person name="Al-Bassam M.M."/>
            <person name="Zengler K."/>
        </authorList>
    </citation>
    <scope>NUCLEOTIDE SEQUENCE</scope>
</reference>
<keyword evidence="6" id="KW-0378">Hydrolase</keyword>
<feature type="domain" description="UvrD-like helicase C-terminal" evidence="14">
    <location>
        <begin position="288"/>
        <end position="582"/>
    </location>
</feature>
<dbReference type="GO" id="GO:0004386">
    <property type="term" value="F:helicase activity"/>
    <property type="evidence" value="ECO:0007669"/>
    <property type="project" value="UniProtKB-KW"/>
</dbReference>
<evidence type="ECO:0000259" key="14">
    <source>
        <dbReference type="PROSITE" id="PS51217"/>
    </source>
</evidence>
<dbReference type="Pfam" id="PF12705">
    <property type="entry name" value="PDDEXK_1"/>
    <property type="match status" value="1"/>
</dbReference>